<dbReference type="SUPFAM" id="SSF52799">
    <property type="entry name" value="(Phosphotyrosine protein) phosphatases II"/>
    <property type="match status" value="1"/>
</dbReference>
<sequence length="381" mass="42861">MDNPQSNNALAIPGPTLSSSPSPTSSRASSRARASHEYADAQTDARARDTDESSPLPAFLRQNRLDLHNKFIDLEWQQRERLHLSDHSGDATAQFARFKSDEVGARNRYLNVDPYKNNRIRLKVPEGHNDYINASPIKLPPTAGGEDKYFIATQGPKSDSYSHIWRMIWDETADPAVIVMLTQTHESGKEKCFQYFPLDADDETLPINEHDEFGDGFTGTLTLKHLDEDKSTRSIIRELELRAADGRTKTVWHLLFGGWPDFLVPEGEDRAALVRLVRLSQQKNAAHPGSPRIVHCSAGVGRTGTFAALDWLLAELESGALDDVGEEEDPIAELVDRLRQQRMMMVQGDTQFVFLYDLLKELWMERWKARTGESAATVESS</sequence>
<dbReference type="OrthoDB" id="10253954at2759"/>
<dbReference type="InterPro" id="IPR029021">
    <property type="entry name" value="Prot-tyrosine_phosphatase-like"/>
</dbReference>
<dbReference type="InterPro" id="IPR016130">
    <property type="entry name" value="Tyr_Pase_AS"/>
</dbReference>
<evidence type="ECO:0000256" key="2">
    <source>
        <dbReference type="SAM" id="MobiDB-lite"/>
    </source>
</evidence>
<dbReference type="PROSITE" id="PS00383">
    <property type="entry name" value="TYR_PHOSPHATASE_1"/>
    <property type="match status" value="1"/>
</dbReference>
<feature type="domain" description="Tyrosine-protein phosphatase" evidence="3">
    <location>
        <begin position="106"/>
        <end position="362"/>
    </location>
</feature>
<dbReference type="Proteomes" id="UP000799302">
    <property type="component" value="Unassembled WGS sequence"/>
</dbReference>
<dbReference type="EMBL" id="MU004245">
    <property type="protein sequence ID" value="KAF2663473.1"/>
    <property type="molecule type" value="Genomic_DNA"/>
</dbReference>
<keyword evidence="6" id="KW-1185">Reference proteome</keyword>
<organism evidence="5 6">
    <name type="scientific">Microthyrium microscopicum</name>
    <dbReference type="NCBI Taxonomy" id="703497"/>
    <lineage>
        <taxon>Eukaryota</taxon>
        <taxon>Fungi</taxon>
        <taxon>Dikarya</taxon>
        <taxon>Ascomycota</taxon>
        <taxon>Pezizomycotina</taxon>
        <taxon>Dothideomycetes</taxon>
        <taxon>Dothideomycetes incertae sedis</taxon>
        <taxon>Microthyriales</taxon>
        <taxon>Microthyriaceae</taxon>
        <taxon>Microthyrium</taxon>
    </lineage>
</organism>
<dbReference type="PROSITE" id="PS50055">
    <property type="entry name" value="TYR_PHOSPHATASE_PTP"/>
    <property type="match status" value="1"/>
</dbReference>
<evidence type="ECO:0000313" key="6">
    <source>
        <dbReference type="Proteomes" id="UP000799302"/>
    </source>
</evidence>
<proteinExistence type="inferred from homology"/>
<gene>
    <name evidence="5" type="ORF">BT63DRAFT_418942</name>
</gene>
<protein>
    <recommendedName>
        <fullName evidence="7">Phosphatases II</fullName>
    </recommendedName>
</protein>
<reference evidence="5" key="1">
    <citation type="journal article" date="2020" name="Stud. Mycol.">
        <title>101 Dothideomycetes genomes: a test case for predicting lifestyles and emergence of pathogens.</title>
        <authorList>
            <person name="Haridas S."/>
            <person name="Albert R."/>
            <person name="Binder M."/>
            <person name="Bloem J."/>
            <person name="Labutti K."/>
            <person name="Salamov A."/>
            <person name="Andreopoulos B."/>
            <person name="Baker S."/>
            <person name="Barry K."/>
            <person name="Bills G."/>
            <person name="Bluhm B."/>
            <person name="Cannon C."/>
            <person name="Castanera R."/>
            <person name="Culley D."/>
            <person name="Daum C."/>
            <person name="Ezra D."/>
            <person name="Gonzalez J."/>
            <person name="Henrissat B."/>
            <person name="Kuo A."/>
            <person name="Liang C."/>
            <person name="Lipzen A."/>
            <person name="Lutzoni F."/>
            <person name="Magnuson J."/>
            <person name="Mondo S."/>
            <person name="Nolan M."/>
            <person name="Ohm R."/>
            <person name="Pangilinan J."/>
            <person name="Park H.-J."/>
            <person name="Ramirez L."/>
            <person name="Alfaro M."/>
            <person name="Sun H."/>
            <person name="Tritt A."/>
            <person name="Yoshinaga Y."/>
            <person name="Zwiers L.-H."/>
            <person name="Turgeon B."/>
            <person name="Goodwin S."/>
            <person name="Spatafora J."/>
            <person name="Crous P."/>
            <person name="Grigoriev I."/>
        </authorList>
    </citation>
    <scope>NUCLEOTIDE SEQUENCE</scope>
    <source>
        <strain evidence="5">CBS 115976</strain>
    </source>
</reference>
<evidence type="ECO:0000313" key="5">
    <source>
        <dbReference type="EMBL" id="KAF2663473.1"/>
    </source>
</evidence>
<evidence type="ECO:0000259" key="3">
    <source>
        <dbReference type="PROSITE" id="PS50055"/>
    </source>
</evidence>
<feature type="compositionally biased region" description="Basic and acidic residues" evidence="2">
    <location>
        <begin position="34"/>
        <end position="51"/>
    </location>
</feature>
<dbReference type="PROSITE" id="PS50056">
    <property type="entry name" value="TYR_PHOSPHATASE_2"/>
    <property type="match status" value="1"/>
</dbReference>
<dbReference type="CDD" id="cd18533">
    <property type="entry name" value="PTP_fungal"/>
    <property type="match status" value="1"/>
</dbReference>
<feature type="compositionally biased region" description="Low complexity" evidence="2">
    <location>
        <begin position="15"/>
        <end position="32"/>
    </location>
</feature>
<dbReference type="SMART" id="SM00404">
    <property type="entry name" value="PTPc_motif"/>
    <property type="match status" value="1"/>
</dbReference>
<feature type="region of interest" description="Disordered" evidence="2">
    <location>
        <begin position="1"/>
        <end position="56"/>
    </location>
</feature>
<dbReference type="InterPro" id="IPR003595">
    <property type="entry name" value="Tyr_Pase_cat"/>
</dbReference>
<comment type="similarity">
    <text evidence="1">Belongs to the protein-tyrosine phosphatase family. Non-receptor class subfamily.</text>
</comment>
<evidence type="ECO:0008006" key="7">
    <source>
        <dbReference type="Google" id="ProtNLM"/>
    </source>
</evidence>
<evidence type="ECO:0000256" key="1">
    <source>
        <dbReference type="ARBA" id="ARBA00009649"/>
    </source>
</evidence>
<dbReference type="InterPro" id="IPR050348">
    <property type="entry name" value="Protein-Tyr_Phosphatase"/>
</dbReference>
<name>A0A6A6TWY6_9PEZI</name>
<dbReference type="InterPro" id="IPR000242">
    <property type="entry name" value="PTP_cat"/>
</dbReference>
<dbReference type="SMART" id="SM00194">
    <property type="entry name" value="PTPc"/>
    <property type="match status" value="1"/>
</dbReference>
<evidence type="ECO:0000259" key="4">
    <source>
        <dbReference type="PROSITE" id="PS50056"/>
    </source>
</evidence>
<dbReference type="PANTHER" id="PTHR19134">
    <property type="entry name" value="RECEPTOR-TYPE TYROSINE-PROTEIN PHOSPHATASE"/>
    <property type="match status" value="1"/>
</dbReference>
<accession>A0A6A6TWY6</accession>
<dbReference type="Pfam" id="PF00102">
    <property type="entry name" value="Y_phosphatase"/>
    <property type="match status" value="1"/>
</dbReference>
<dbReference type="GO" id="GO:0004725">
    <property type="term" value="F:protein tyrosine phosphatase activity"/>
    <property type="evidence" value="ECO:0007669"/>
    <property type="project" value="InterPro"/>
</dbReference>
<dbReference type="PRINTS" id="PR00700">
    <property type="entry name" value="PRTYPHPHTASE"/>
</dbReference>
<dbReference type="InterPro" id="IPR000387">
    <property type="entry name" value="Tyr_Pase_dom"/>
</dbReference>
<dbReference type="Gene3D" id="3.90.190.10">
    <property type="entry name" value="Protein tyrosine phosphatase superfamily"/>
    <property type="match status" value="1"/>
</dbReference>
<dbReference type="AlphaFoldDB" id="A0A6A6TWY6"/>
<feature type="domain" description="Tyrosine specific protein phosphatases" evidence="4">
    <location>
        <begin position="271"/>
        <end position="353"/>
    </location>
</feature>
<dbReference type="PANTHER" id="PTHR19134:SF449">
    <property type="entry name" value="TYROSINE-PROTEIN PHOSPHATASE 1"/>
    <property type="match status" value="1"/>
</dbReference>